<evidence type="ECO:0000256" key="1">
    <source>
        <dbReference type="SAM" id="MobiDB-lite"/>
    </source>
</evidence>
<sequence>MNENIKATNTQLEWDIMCLAKPEAKETDFYEGKHLHGDGNTDYKDKGLNNRHHNIHAIWVESRTESNGLDGDTCCDDWSRLTLIKMDPSSQQPQPPINHSSESMNRFPRSLYLRPSLEAPYHMLTLSATTYKVLGVHGSEKGGEMAKRQNDKRRKGRVGDQGMAEQRGEQLIWCSDAQCSSSPYVPVP</sequence>
<reference evidence="2 3" key="1">
    <citation type="submission" date="2019-06" db="EMBL/GenBank/DDBJ databases">
        <title>Draft genomes of female and male turbot (Scophthalmus maximus).</title>
        <authorList>
            <person name="Xu H."/>
            <person name="Xu X.-W."/>
            <person name="Shao C."/>
            <person name="Chen S."/>
        </authorList>
    </citation>
    <scope>NUCLEOTIDE SEQUENCE [LARGE SCALE GENOMIC DNA]</scope>
    <source>
        <strain evidence="2">Ysfricsl-2016a</strain>
        <tissue evidence="2">Blood</tissue>
    </source>
</reference>
<dbReference type="Proteomes" id="UP000438429">
    <property type="component" value="Unassembled WGS sequence"/>
</dbReference>
<organism evidence="2 3">
    <name type="scientific">Scophthalmus maximus</name>
    <name type="common">Turbot</name>
    <name type="synonym">Psetta maxima</name>
    <dbReference type="NCBI Taxonomy" id="52904"/>
    <lineage>
        <taxon>Eukaryota</taxon>
        <taxon>Metazoa</taxon>
        <taxon>Chordata</taxon>
        <taxon>Craniata</taxon>
        <taxon>Vertebrata</taxon>
        <taxon>Euteleostomi</taxon>
        <taxon>Actinopterygii</taxon>
        <taxon>Neopterygii</taxon>
        <taxon>Teleostei</taxon>
        <taxon>Neoteleostei</taxon>
        <taxon>Acanthomorphata</taxon>
        <taxon>Carangaria</taxon>
        <taxon>Pleuronectiformes</taxon>
        <taxon>Pleuronectoidei</taxon>
        <taxon>Scophthalmidae</taxon>
        <taxon>Scophthalmus</taxon>
    </lineage>
</organism>
<protein>
    <submittedName>
        <fullName evidence="2">Uncharacterized protein</fullName>
    </submittedName>
</protein>
<comment type="caution">
    <text evidence="2">The sequence shown here is derived from an EMBL/GenBank/DDBJ whole genome shotgun (WGS) entry which is preliminary data.</text>
</comment>
<feature type="region of interest" description="Disordered" evidence="1">
    <location>
        <begin position="140"/>
        <end position="166"/>
    </location>
</feature>
<dbReference type="EMBL" id="VEVO01000002">
    <property type="protein sequence ID" value="KAF0045184.1"/>
    <property type="molecule type" value="Genomic_DNA"/>
</dbReference>
<feature type="compositionally biased region" description="Basic and acidic residues" evidence="1">
    <location>
        <begin position="140"/>
        <end position="149"/>
    </location>
</feature>
<accession>A0A6A4TPP2</accession>
<name>A0A6A4TPP2_SCOMX</name>
<evidence type="ECO:0000313" key="3">
    <source>
        <dbReference type="Proteomes" id="UP000438429"/>
    </source>
</evidence>
<proteinExistence type="predicted"/>
<gene>
    <name evidence="2" type="ORF">F2P81_001713</name>
</gene>
<evidence type="ECO:0000313" key="2">
    <source>
        <dbReference type="EMBL" id="KAF0045184.1"/>
    </source>
</evidence>
<dbReference type="AlphaFoldDB" id="A0A6A4TPP2"/>